<evidence type="ECO:0000313" key="3">
    <source>
        <dbReference type="EMBL" id="ABQ29163.1"/>
    </source>
</evidence>
<reference evidence="3 4" key="1">
    <citation type="submission" date="2007-05" db="EMBL/GenBank/DDBJ databases">
        <title>Complete sequence of plasmid4 pACRY04 of Acidiphilium cryptum JF-5.</title>
        <authorList>
            <consortium name="US DOE Joint Genome Institute"/>
            <person name="Copeland A."/>
            <person name="Lucas S."/>
            <person name="Lapidus A."/>
            <person name="Barry K."/>
            <person name="Detter J.C."/>
            <person name="Glavina del Rio T."/>
            <person name="Hammon N."/>
            <person name="Israni S."/>
            <person name="Dalin E."/>
            <person name="Tice H."/>
            <person name="Pitluck S."/>
            <person name="Sims D."/>
            <person name="Brettin T."/>
            <person name="Bruce D."/>
            <person name="Han C."/>
            <person name="Schmutz J."/>
            <person name="Larimer F."/>
            <person name="Land M."/>
            <person name="Hauser L."/>
            <person name="Kyrpides N."/>
            <person name="Kim E."/>
            <person name="Magnuson T."/>
            <person name="Richardson P."/>
        </authorList>
    </citation>
    <scope>NUCLEOTIDE SEQUENCE [LARGE SCALE GENOMIC DNA]</scope>
    <source>
        <strain evidence="4">JF-5</strain>
        <plasmid evidence="4">Plasmid pACRY04</plasmid>
    </source>
</reference>
<protein>
    <submittedName>
        <fullName evidence="3">Uncharacterized protein</fullName>
    </submittedName>
</protein>
<proteinExistence type="predicted"/>
<dbReference type="KEGG" id="acr:Acry_3565"/>
<feature type="transmembrane region" description="Helical" evidence="2">
    <location>
        <begin position="73"/>
        <end position="93"/>
    </location>
</feature>
<organism evidence="3 4">
    <name type="scientific">Acidiphilium cryptum (strain JF-5)</name>
    <dbReference type="NCBI Taxonomy" id="349163"/>
    <lineage>
        <taxon>Bacteria</taxon>
        <taxon>Pseudomonadati</taxon>
        <taxon>Pseudomonadota</taxon>
        <taxon>Alphaproteobacteria</taxon>
        <taxon>Acetobacterales</taxon>
        <taxon>Acidocellaceae</taxon>
        <taxon>Acidiphilium</taxon>
    </lineage>
</organism>
<dbReference type="EMBL" id="CP000692">
    <property type="protein sequence ID" value="ABQ29163.1"/>
    <property type="molecule type" value="Genomic_DNA"/>
</dbReference>
<dbReference type="AlphaFoldDB" id="A5FU81"/>
<dbReference type="RefSeq" id="WP_011930828.1">
    <property type="nucleotide sequence ID" value="NC_009470.1"/>
</dbReference>
<feature type="region of interest" description="Disordered" evidence="1">
    <location>
        <begin position="1"/>
        <end position="39"/>
    </location>
</feature>
<sequence>MKQDNSFPASETRRAKGVSRIPVSRAARASQRDLDRAAHDRSADIAAIARAEGWLTPLVPIERVALRPWQQTVFWGLRLYIGVMLIIMGWGFLHVAGG</sequence>
<name>A5FU81_ACICJ</name>
<dbReference type="Proteomes" id="UP000000245">
    <property type="component" value="Plasmid pACRY04"/>
</dbReference>
<geneLocation type="plasmid" evidence="3 4">
    <name>pACRY04</name>
</geneLocation>
<keyword evidence="4" id="KW-1185">Reference proteome</keyword>
<gene>
    <name evidence="3" type="ordered locus">Acry_3565</name>
</gene>
<feature type="compositionally biased region" description="Basic and acidic residues" evidence="1">
    <location>
        <begin position="30"/>
        <end position="39"/>
    </location>
</feature>
<evidence type="ECO:0000256" key="1">
    <source>
        <dbReference type="SAM" id="MobiDB-lite"/>
    </source>
</evidence>
<keyword evidence="2" id="KW-0812">Transmembrane</keyword>
<keyword evidence="3" id="KW-0614">Plasmid</keyword>
<evidence type="ECO:0000256" key="2">
    <source>
        <dbReference type="SAM" id="Phobius"/>
    </source>
</evidence>
<accession>A5FU81</accession>
<dbReference type="HOGENOM" id="CLU_2340423_0_0_5"/>
<keyword evidence="2" id="KW-0472">Membrane</keyword>
<keyword evidence="2" id="KW-1133">Transmembrane helix</keyword>
<evidence type="ECO:0000313" key="4">
    <source>
        <dbReference type="Proteomes" id="UP000000245"/>
    </source>
</evidence>